<dbReference type="Pfam" id="PF00155">
    <property type="entry name" value="Aminotran_1_2"/>
    <property type="match status" value="1"/>
</dbReference>
<dbReference type="GO" id="GO:0006520">
    <property type="term" value="P:amino acid metabolic process"/>
    <property type="evidence" value="ECO:0007669"/>
    <property type="project" value="InterPro"/>
</dbReference>
<name>A0A437M8W9_9SPHN</name>
<dbReference type="InterPro" id="IPR050596">
    <property type="entry name" value="AspAT/PAT-like"/>
</dbReference>
<evidence type="ECO:0000259" key="9">
    <source>
        <dbReference type="Pfam" id="PF00155"/>
    </source>
</evidence>
<dbReference type="InterPro" id="IPR004838">
    <property type="entry name" value="NHTrfase_class1_PyrdxlP-BS"/>
</dbReference>
<evidence type="ECO:0000256" key="2">
    <source>
        <dbReference type="ARBA" id="ARBA00007441"/>
    </source>
</evidence>
<evidence type="ECO:0000256" key="7">
    <source>
        <dbReference type="ARBA" id="ARBA00049185"/>
    </source>
</evidence>
<dbReference type="EMBL" id="SACN01000001">
    <property type="protein sequence ID" value="RVT93975.1"/>
    <property type="molecule type" value="Genomic_DNA"/>
</dbReference>
<dbReference type="Proteomes" id="UP000282971">
    <property type="component" value="Unassembled WGS sequence"/>
</dbReference>
<feature type="domain" description="Aminotransferase class I/classII large" evidence="9">
    <location>
        <begin position="32"/>
        <end position="392"/>
    </location>
</feature>
<evidence type="ECO:0000256" key="3">
    <source>
        <dbReference type="ARBA" id="ARBA00011738"/>
    </source>
</evidence>
<comment type="subunit">
    <text evidence="3">Homodimer.</text>
</comment>
<dbReference type="RefSeq" id="WP_127743132.1">
    <property type="nucleotide sequence ID" value="NZ_SACN01000001.1"/>
</dbReference>
<dbReference type="OrthoDB" id="9763453at2"/>
<comment type="catalytic activity">
    <reaction evidence="7">
        <text>L-aspartate + 2-oxoglutarate = oxaloacetate + L-glutamate</text>
        <dbReference type="Rhea" id="RHEA:21824"/>
        <dbReference type="ChEBI" id="CHEBI:16452"/>
        <dbReference type="ChEBI" id="CHEBI:16810"/>
        <dbReference type="ChEBI" id="CHEBI:29985"/>
        <dbReference type="ChEBI" id="CHEBI:29991"/>
        <dbReference type="EC" id="2.6.1.1"/>
    </reaction>
</comment>
<dbReference type="GO" id="GO:0030170">
    <property type="term" value="F:pyridoxal phosphate binding"/>
    <property type="evidence" value="ECO:0007669"/>
    <property type="project" value="InterPro"/>
</dbReference>
<reference evidence="10 11" key="1">
    <citation type="submission" date="2019-01" db="EMBL/GenBank/DDBJ databases">
        <authorList>
            <person name="Chen W.-M."/>
        </authorList>
    </citation>
    <scope>NUCLEOTIDE SEQUENCE [LARGE SCALE GENOMIC DNA]</scope>
    <source>
        <strain evidence="10 11">CCP-7</strain>
    </source>
</reference>
<dbReference type="InterPro" id="IPR015424">
    <property type="entry name" value="PyrdxlP-dep_Trfase"/>
</dbReference>
<comment type="caution">
    <text evidence="10">The sequence shown here is derived from an EMBL/GenBank/DDBJ whole genome shotgun (WGS) entry which is preliminary data.</text>
</comment>
<evidence type="ECO:0000256" key="4">
    <source>
        <dbReference type="ARBA" id="ARBA00022576"/>
    </source>
</evidence>
<dbReference type="AlphaFoldDB" id="A0A437M8W9"/>
<evidence type="ECO:0000313" key="11">
    <source>
        <dbReference type="Proteomes" id="UP000282971"/>
    </source>
</evidence>
<dbReference type="PANTHER" id="PTHR46383">
    <property type="entry name" value="ASPARTATE AMINOTRANSFERASE"/>
    <property type="match status" value="1"/>
</dbReference>
<keyword evidence="4 8" id="KW-0032">Aminotransferase</keyword>
<evidence type="ECO:0000256" key="6">
    <source>
        <dbReference type="ARBA" id="ARBA00022898"/>
    </source>
</evidence>
<keyword evidence="6" id="KW-0663">Pyridoxal phosphate</keyword>
<evidence type="ECO:0000256" key="5">
    <source>
        <dbReference type="ARBA" id="ARBA00022679"/>
    </source>
</evidence>
<dbReference type="FunFam" id="3.40.640.10:FF:000033">
    <property type="entry name" value="Aspartate aminotransferase"/>
    <property type="match status" value="1"/>
</dbReference>
<organism evidence="10 11">
    <name type="scientific">Sphingomonas crocodyli</name>
    <dbReference type="NCBI Taxonomy" id="1979270"/>
    <lineage>
        <taxon>Bacteria</taxon>
        <taxon>Pseudomonadati</taxon>
        <taxon>Pseudomonadota</taxon>
        <taxon>Alphaproteobacteria</taxon>
        <taxon>Sphingomonadales</taxon>
        <taxon>Sphingomonadaceae</taxon>
        <taxon>Sphingomonas</taxon>
    </lineage>
</organism>
<keyword evidence="11" id="KW-1185">Reference proteome</keyword>
<dbReference type="InterPro" id="IPR015421">
    <property type="entry name" value="PyrdxlP-dep_Trfase_major"/>
</dbReference>
<keyword evidence="5 8" id="KW-0808">Transferase</keyword>
<dbReference type="CDD" id="cd00609">
    <property type="entry name" value="AAT_like"/>
    <property type="match status" value="1"/>
</dbReference>
<dbReference type="EC" id="2.6.1.-" evidence="8"/>
<comment type="similarity">
    <text evidence="2 8">Belongs to the class-I pyridoxal-phosphate-dependent aminotransferase family.</text>
</comment>
<dbReference type="PANTHER" id="PTHR46383:SF1">
    <property type="entry name" value="ASPARTATE AMINOTRANSFERASE"/>
    <property type="match status" value="1"/>
</dbReference>
<dbReference type="Gene3D" id="3.90.1150.10">
    <property type="entry name" value="Aspartate Aminotransferase, domain 1"/>
    <property type="match status" value="1"/>
</dbReference>
<comment type="cofactor">
    <cofactor evidence="1 8">
        <name>pyridoxal 5'-phosphate</name>
        <dbReference type="ChEBI" id="CHEBI:597326"/>
    </cofactor>
</comment>
<evidence type="ECO:0000256" key="1">
    <source>
        <dbReference type="ARBA" id="ARBA00001933"/>
    </source>
</evidence>
<dbReference type="PROSITE" id="PS00105">
    <property type="entry name" value="AA_TRANSFER_CLASS_1"/>
    <property type="match status" value="1"/>
</dbReference>
<proteinExistence type="inferred from homology"/>
<gene>
    <name evidence="10" type="ORF">EOD43_08980</name>
</gene>
<sequence>MSLIASALNRISPSPTLAMTSRVLELKQKGIDVIGLSAGEPDFPTPDFVKEAAIEAIRNNQTKYTNVDGTAELKAAIAGKFKRDNNLTYDASQITVNVGGKHTLFNALVATVEAGDEVIIPAPYWVSYPDIVQFAGGTPVFIKAGADKLYKITPDQVEAAITPKTKWLLLNSPSNPSGAAYTADELRAIAEVLRRHPHVWVMADDMYEHIVYDDFKFATIAEVAPDLYDRTLTVNGCSKAYSMTGWRIGFAGGPTQLIKAMSKLQSQSTSNPCSIAQAAAVAALNGPQDHLKERANAFQKRRDLVVSMLNQINGMNCPRPEGAFYVYPDVSGLIGKSTPAGKKIENDADLIDYFLDDARVAAVHGAAFGLEPAFRVSYATSEAILTEACERIQTACAALR</sequence>
<dbReference type="GO" id="GO:0004069">
    <property type="term" value="F:L-aspartate:2-oxoglutarate aminotransferase activity"/>
    <property type="evidence" value="ECO:0007669"/>
    <property type="project" value="UniProtKB-EC"/>
</dbReference>
<dbReference type="SUPFAM" id="SSF53383">
    <property type="entry name" value="PLP-dependent transferases"/>
    <property type="match status" value="1"/>
</dbReference>
<dbReference type="InterPro" id="IPR015422">
    <property type="entry name" value="PyrdxlP-dep_Trfase_small"/>
</dbReference>
<accession>A0A437M8W9</accession>
<dbReference type="Gene3D" id="3.40.640.10">
    <property type="entry name" value="Type I PLP-dependent aspartate aminotransferase-like (Major domain)"/>
    <property type="match status" value="1"/>
</dbReference>
<protein>
    <recommendedName>
        <fullName evidence="8">Aminotransferase</fullName>
        <ecNumber evidence="8">2.6.1.-</ecNumber>
    </recommendedName>
</protein>
<evidence type="ECO:0000313" key="10">
    <source>
        <dbReference type="EMBL" id="RVT93975.1"/>
    </source>
</evidence>
<dbReference type="InterPro" id="IPR004839">
    <property type="entry name" value="Aminotransferase_I/II_large"/>
</dbReference>
<evidence type="ECO:0000256" key="8">
    <source>
        <dbReference type="RuleBase" id="RU000481"/>
    </source>
</evidence>